<dbReference type="AlphaFoldDB" id="A0A1X0XSS8"/>
<feature type="domain" description="AAA+ ATPase" evidence="3">
    <location>
        <begin position="251"/>
        <end position="399"/>
    </location>
</feature>
<evidence type="ECO:0000259" key="3">
    <source>
        <dbReference type="SMART" id="SM00382"/>
    </source>
</evidence>
<dbReference type="GO" id="GO:0005524">
    <property type="term" value="F:ATP binding"/>
    <property type="evidence" value="ECO:0007669"/>
    <property type="project" value="UniProtKB-KW"/>
</dbReference>
<keyword evidence="1" id="KW-0547">Nucleotide-binding</keyword>
<evidence type="ECO:0000313" key="4">
    <source>
        <dbReference type="EMBL" id="ORJ55900.1"/>
    </source>
</evidence>
<keyword evidence="5" id="KW-1185">Reference proteome</keyword>
<dbReference type="InterPro" id="IPR003593">
    <property type="entry name" value="AAA+_ATPase"/>
</dbReference>
<dbReference type="RefSeq" id="WP_085011575.1">
    <property type="nucleotide sequence ID" value="NZ_NAAD01000024.1"/>
</dbReference>
<name>A0A1X0XSS8_9BACT</name>
<keyword evidence="2" id="KW-0067">ATP-binding</keyword>
<reference evidence="4 5" key="1">
    <citation type="submission" date="2017-03" db="EMBL/GenBank/DDBJ databases">
        <title>Genome sequence of Geothermobacter sp. EPR-M, Deep-Sea Iron Reducer.</title>
        <authorList>
            <person name="Tully B."/>
            <person name="Savalia P."/>
            <person name="Abuyen K."/>
            <person name="Baughan C."/>
            <person name="Romero E."/>
            <person name="Ronkowski C."/>
            <person name="Torres B."/>
            <person name="Tremblay J."/>
            <person name="Trujillo A."/>
            <person name="Tyler M."/>
            <person name="Perez-Rodriguez I."/>
            <person name="Amend J."/>
        </authorList>
    </citation>
    <scope>NUCLEOTIDE SEQUENCE [LARGE SCALE GENOMIC DNA]</scope>
    <source>
        <strain evidence="4 5">EPR-M</strain>
    </source>
</reference>
<dbReference type="CDD" id="cd19481">
    <property type="entry name" value="RecA-like_protease"/>
    <property type="match status" value="1"/>
</dbReference>
<dbReference type="STRING" id="1969733.B5V00_14670"/>
<dbReference type="PANTHER" id="PTHR23077">
    <property type="entry name" value="AAA-FAMILY ATPASE"/>
    <property type="match status" value="1"/>
</dbReference>
<sequence>MTESCEQKRVIGYLRNLLQQPGFSQAALDEICSALECSPAFFGLPENDDTFFELLDEFRRAFHDKQGSRKLRLRTQQAIVAKLAEREKDVASAVESKLERILHPLVAEMRLSALEAQFLELLVHYRLCDPLYSLLNELTRLNMGIVEVCASCLGTRPEELRKVLTPSGHLMSAGLLRLPTRHGKDIDDHYDVPDLLLTALQKSLVSDEDLKTHLLGHPARAHHEWRDFEHLGPVRDKLATFIRSAVSRQASGINILLYGPPGTGKTEFCKTLAAELGLDLYALAEADEEGAEPNRKERLAGFQLAQNLLRYQGGSLLLFDEMDDLFEFPGLARLFGGKLQAGSKVFINRLFENNPVPTIWTINEASCLDESIIRRMSLAVEMKIPSQRSRQRVWKRQLDRQNISLPETDLEKLAQSEVSPAIVQNAIRFAEFSEGGMDDFQFATQSLIRAMKGPAALKTAAPSEGYDPDLVVADCDLDTLATNLSCAERKDFSLCLYGPPGTGKSAYIRFLARKMGMPVLQKRASDLLSKWVGESEQKIAEAFAEALQSESFLVFDEADSLLRDRRYAKAGWEVSQVNEMLTWMEQHPLPFACTTNLKEHLDAASMRRFTFKTHLDYLGQQEVCRAFERFFGLALDIRQAGSLRNLTPGDFVVVKKKVGYLGCANDHATIIELLQQEVEAKNEFSAVSPIGFHAVG</sequence>
<dbReference type="Gene3D" id="3.40.50.300">
    <property type="entry name" value="P-loop containing nucleotide triphosphate hydrolases"/>
    <property type="match status" value="2"/>
</dbReference>
<feature type="domain" description="AAA+ ATPase" evidence="3">
    <location>
        <begin position="490"/>
        <end position="619"/>
    </location>
</feature>
<dbReference type="InterPro" id="IPR027417">
    <property type="entry name" value="P-loop_NTPase"/>
</dbReference>
<dbReference type="GO" id="GO:0016887">
    <property type="term" value="F:ATP hydrolysis activity"/>
    <property type="evidence" value="ECO:0007669"/>
    <property type="project" value="InterPro"/>
</dbReference>
<dbReference type="OrthoDB" id="9809379at2"/>
<organism evidence="4 5">
    <name type="scientific">Geothermobacter hydrogeniphilus</name>
    <dbReference type="NCBI Taxonomy" id="1969733"/>
    <lineage>
        <taxon>Bacteria</taxon>
        <taxon>Pseudomonadati</taxon>
        <taxon>Thermodesulfobacteriota</taxon>
        <taxon>Desulfuromonadia</taxon>
        <taxon>Desulfuromonadales</taxon>
        <taxon>Geothermobacteraceae</taxon>
        <taxon>Geothermobacter</taxon>
    </lineage>
</organism>
<accession>A0A1X0XSS8</accession>
<evidence type="ECO:0000256" key="1">
    <source>
        <dbReference type="ARBA" id="ARBA00022741"/>
    </source>
</evidence>
<dbReference type="Proteomes" id="UP000193136">
    <property type="component" value="Unassembled WGS sequence"/>
</dbReference>
<dbReference type="Pfam" id="PF00004">
    <property type="entry name" value="AAA"/>
    <property type="match status" value="2"/>
</dbReference>
<evidence type="ECO:0000313" key="5">
    <source>
        <dbReference type="Proteomes" id="UP000193136"/>
    </source>
</evidence>
<comment type="caution">
    <text evidence="4">The sequence shown here is derived from an EMBL/GenBank/DDBJ whole genome shotgun (WGS) entry which is preliminary data.</text>
</comment>
<protein>
    <recommendedName>
        <fullName evidence="3">AAA+ ATPase domain-containing protein</fullName>
    </recommendedName>
</protein>
<evidence type="ECO:0000256" key="2">
    <source>
        <dbReference type="ARBA" id="ARBA00022840"/>
    </source>
</evidence>
<dbReference type="CDD" id="cd00009">
    <property type="entry name" value="AAA"/>
    <property type="match status" value="1"/>
</dbReference>
<dbReference type="SMART" id="SM00382">
    <property type="entry name" value="AAA"/>
    <property type="match status" value="2"/>
</dbReference>
<dbReference type="SUPFAM" id="SSF52540">
    <property type="entry name" value="P-loop containing nucleoside triphosphate hydrolases"/>
    <property type="match status" value="2"/>
</dbReference>
<dbReference type="InterPro" id="IPR050168">
    <property type="entry name" value="AAA_ATPase_domain"/>
</dbReference>
<dbReference type="InterPro" id="IPR003959">
    <property type="entry name" value="ATPase_AAA_core"/>
</dbReference>
<gene>
    <name evidence="4" type="ORF">B5V00_14670</name>
</gene>
<dbReference type="EMBL" id="NAAD01000024">
    <property type="protein sequence ID" value="ORJ55900.1"/>
    <property type="molecule type" value="Genomic_DNA"/>
</dbReference>
<dbReference type="PANTHER" id="PTHR23077:SF171">
    <property type="entry name" value="NUCLEAR VALOSIN-CONTAINING PROTEIN-LIKE"/>
    <property type="match status" value="1"/>
</dbReference>
<proteinExistence type="predicted"/>